<evidence type="ECO:0000256" key="4">
    <source>
        <dbReference type="ARBA" id="ARBA00022989"/>
    </source>
</evidence>
<evidence type="ECO:0000313" key="13">
    <source>
        <dbReference type="Ensembl" id="ENSCPVP00000006778.2"/>
    </source>
</evidence>
<dbReference type="InterPro" id="IPR011162">
    <property type="entry name" value="MHC_I/II-like_Ag-recog"/>
</dbReference>
<dbReference type="InterPro" id="IPR003597">
    <property type="entry name" value="Ig_C1-set"/>
</dbReference>
<protein>
    <recommendedName>
        <fullName evidence="12">Ig-like domain-containing protein</fullName>
    </recommendedName>
</protein>
<evidence type="ECO:0000256" key="11">
    <source>
        <dbReference type="SAM" id="SignalP"/>
    </source>
</evidence>
<comment type="subcellular location">
    <subcellularLocation>
        <location evidence="1">Membrane</location>
        <topology evidence="1">Single-pass type I membrane protein</topology>
    </subcellularLocation>
</comment>
<dbReference type="GO" id="GO:0002250">
    <property type="term" value="P:adaptive immune response"/>
    <property type="evidence" value="ECO:0007669"/>
    <property type="project" value="UniProtKB-KW"/>
</dbReference>
<evidence type="ECO:0000313" key="14">
    <source>
        <dbReference type="Proteomes" id="UP000694382"/>
    </source>
</evidence>
<feature type="chain" id="PRO_5045665162" description="Ig-like domain-containing protein" evidence="11">
    <location>
        <begin position="27"/>
        <end position="294"/>
    </location>
</feature>
<dbReference type="PANTHER" id="PTHR19944:SF99">
    <property type="entry name" value="HLA CLASS II HISTOCOMPATIBILITY ANTIGEN, DRB1 BETA CHAIN"/>
    <property type="match status" value="1"/>
</dbReference>
<reference evidence="13" key="2">
    <citation type="submission" date="2025-09" db="UniProtKB">
        <authorList>
            <consortium name="Ensembl"/>
        </authorList>
    </citation>
    <scope>IDENTIFICATION</scope>
</reference>
<dbReference type="Pfam" id="PF00969">
    <property type="entry name" value="MHC_II_beta"/>
    <property type="match status" value="1"/>
</dbReference>
<keyword evidence="4" id="KW-1133">Transmembrane helix</keyword>
<dbReference type="InterPro" id="IPR003006">
    <property type="entry name" value="Ig/MHC_CS"/>
</dbReference>
<dbReference type="Gene3D" id="2.60.40.10">
    <property type="entry name" value="Immunoglobulins"/>
    <property type="match status" value="1"/>
</dbReference>
<keyword evidence="5" id="KW-1064">Adaptive immunity</keyword>
<dbReference type="InterPro" id="IPR014745">
    <property type="entry name" value="MHC_II_a/b_N"/>
</dbReference>
<keyword evidence="3" id="KW-0391">Immunity</keyword>
<accession>A0A8C3MIC1</accession>
<dbReference type="PROSITE" id="PS50835">
    <property type="entry name" value="IG_LIKE"/>
    <property type="match status" value="1"/>
</dbReference>
<keyword evidence="8" id="KW-0325">Glycoprotein</keyword>
<keyword evidence="7" id="KW-1015">Disulfide bond</keyword>
<dbReference type="SUPFAM" id="SSF48726">
    <property type="entry name" value="Immunoglobulin"/>
    <property type="match status" value="1"/>
</dbReference>
<evidence type="ECO:0000256" key="5">
    <source>
        <dbReference type="ARBA" id="ARBA00023130"/>
    </source>
</evidence>
<keyword evidence="6" id="KW-0472">Membrane</keyword>
<dbReference type="PANTHER" id="PTHR19944">
    <property type="entry name" value="MHC CLASS II-RELATED"/>
    <property type="match status" value="1"/>
</dbReference>
<dbReference type="InterPro" id="IPR050160">
    <property type="entry name" value="MHC/Immunoglobulin"/>
</dbReference>
<feature type="signal peptide" evidence="11">
    <location>
        <begin position="1"/>
        <end position="26"/>
    </location>
</feature>
<keyword evidence="14" id="KW-1185">Reference proteome</keyword>
<evidence type="ECO:0000256" key="7">
    <source>
        <dbReference type="ARBA" id="ARBA00023157"/>
    </source>
</evidence>
<dbReference type="Ensembl" id="ENSCPVT00000007038.2">
    <property type="protein sequence ID" value="ENSCPVP00000006778.2"/>
    <property type="gene ID" value="ENSCPVG00000004625.2"/>
</dbReference>
<evidence type="ECO:0000259" key="12">
    <source>
        <dbReference type="PROSITE" id="PS50835"/>
    </source>
</evidence>
<dbReference type="AlphaFoldDB" id="A0A8C3MIC1"/>
<dbReference type="SUPFAM" id="SSF54452">
    <property type="entry name" value="MHC antigen-recognition domain"/>
    <property type="match status" value="1"/>
</dbReference>
<keyword evidence="9" id="KW-0491">MHC II</keyword>
<accession>A0A8U8AU36</accession>
<keyword evidence="11" id="KW-0732">Signal</keyword>
<sequence>MAMGRGAAAGALLVALVVLGAPPAAGAELSGVFQELSTSECYFINGTEKVRFVERYIYNRQPYAVFDSDVGHYVGFTPYGEMNAKRWNSDPELMEDRRTSVDTYCRHNYEVSRPFITERRGERGQSVSPPSPSQSIPTRPGRLLCSVMDFYPAAIQVRWFQGQQELSEHVVATDVVPNGDWTYQLLVLLETPPRRGLSYSCQVEHVSLEQPLRRHWGTGEPLGARAEPLGCAGSRWEGAGESRAGAGRGAGAGQGLGRGLGDAGEGGMGLGGAGGTGREFGGAGCDRGSLGCWV</sequence>
<dbReference type="GO" id="GO:0042613">
    <property type="term" value="C:MHC class II protein complex"/>
    <property type="evidence" value="ECO:0007669"/>
    <property type="project" value="UniProtKB-KW"/>
</dbReference>
<dbReference type="InterPro" id="IPR036179">
    <property type="entry name" value="Ig-like_dom_sf"/>
</dbReference>
<evidence type="ECO:0000256" key="6">
    <source>
        <dbReference type="ARBA" id="ARBA00023136"/>
    </source>
</evidence>
<dbReference type="PROSITE" id="PS00290">
    <property type="entry name" value="IG_MHC"/>
    <property type="match status" value="1"/>
</dbReference>
<evidence type="ECO:0000256" key="1">
    <source>
        <dbReference type="ARBA" id="ARBA00004479"/>
    </source>
</evidence>
<dbReference type="InterPro" id="IPR013783">
    <property type="entry name" value="Ig-like_fold"/>
</dbReference>
<dbReference type="Pfam" id="PF07654">
    <property type="entry name" value="C1-set"/>
    <property type="match status" value="1"/>
</dbReference>
<name>A0A8C3MIC1_GEOPR</name>
<feature type="region of interest" description="Disordered" evidence="10">
    <location>
        <begin position="118"/>
        <end position="139"/>
    </location>
</feature>
<reference evidence="13" key="1">
    <citation type="submission" date="2025-08" db="UniProtKB">
        <authorList>
            <consortium name="Ensembl"/>
        </authorList>
    </citation>
    <scope>IDENTIFICATION</scope>
</reference>
<dbReference type="GO" id="GO:0002504">
    <property type="term" value="P:antigen processing and presentation of peptide or polysaccharide antigen via MHC class II"/>
    <property type="evidence" value="ECO:0007669"/>
    <property type="project" value="UniProtKB-KW"/>
</dbReference>
<proteinExistence type="predicted"/>
<dbReference type="InterPro" id="IPR000353">
    <property type="entry name" value="MHC_II_b_N"/>
</dbReference>
<dbReference type="Gene3D" id="3.10.320.10">
    <property type="entry name" value="Class II Histocompatibility Antigen, M Beta Chain, Chain B, domain 1"/>
    <property type="match status" value="1"/>
</dbReference>
<evidence type="ECO:0000256" key="10">
    <source>
        <dbReference type="SAM" id="MobiDB-lite"/>
    </source>
</evidence>
<feature type="domain" description="Ig-like" evidence="12">
    <location>
        <begin position="114"/>
        <end position="213"/>
    </location>
</feature>
<dbReference type="SMART" id="SM00407">
    <property type="entry name" value="IGc1"/>
    <property type="match status" value="1"/>
</dbReference>
<evidence type="ECO:0000256" key="3">
    <source>
        <dbReference type="ARBA" id="ARBA00022859"/>
    </source>
</evidence>
<dbReference type="Proteomes" id="UP000694382">
    <property type="component" value="Unassembled WGS sequence"/>
</dbReference>
<evidence type="ECO:0000256" key="2">
    <source>
        <dbReference type="ARBA" id="ARBA00022692"/>
    </source>
</evidence>
<organism evidence="13 14">
    <name type="scientific">Geospiza parvula</name>
    <name type="common">Small tree-finch</name>
    <name type="synonym">Camarhynchus parvulus</name>
    <dbReference type="NCBI Taxonomy" id="87175"/>
    <lineage>
        <taxon>Eukaryota</taxon>
        <taxon>Metazoa</taxon>
        <taxon>Chordata</taxon>
        <taxon>Craniata</taxon>
        <taxon>Vertebrata</taxon>
        <taxon>Euteleostomi</taxon>
        <taxon>Archelosauria</taxon>
        <taxon>Archosauria</taxon>
        <taxon>Dinosauria</taxon>
        <taxon>Saurischia</taxon>
        <taxon>Theropoda</taxon>
        <taxon>Coelurosauria</taxon>
        <taxon>Aves</taxon>
        <taxon>Neognathae</taxon>
        <taxon>Neoaves</taxon>
        <taxon>Telluraves</taxon>
        <taxon>Australaves</taxon>
        <taxon>Passeriformes</taxon>
        <taxon>Thraupidae</taxon>
        <taxon>Camarhynchus</taxon>
    </lineage>
</organism>
<dbReference type="InterPro" id="IPR007110">
    <property type="entry name" value="Ig-like_dom"/>
</dbReference>
<keyword evidence="2" id="KW-0812">Transmembrane</keyword>
<evidence type="ECO:0000256" key="9">
    <source>
        <dbReference type="ARBA" id="ARBA00023182"/>
    </source>
</evidence>
<evidence type="ECO:0000256" key="8">
    <source>
        <dbReference type="ARBA" id="ARBA00023180"/>
    </source>
</evidence>
<dbReference type="SMART" id="SM00921">
    <property type="entry name" value="MHC_II_beta"/>
    <property type="match status" value="1"/>
</dbReference>